<reference evidence="1 2" key="1">
    <citation type="submission" date="2013-10" db="EMBL/GenBank/DDBJ databases">
        <title>Antibiotic resistance diversity of beta-lactamase producers in the General Hospital Vienna.</title>
        <authorList>
            <person name="Barisic I."/>
            <person name="Mitteregger D."/>
            <person name="Hirschl A.M."/>
            <person name="Noehammer C."/>
            <person name="Wiesinger-Mayr H."/>
        </authorList>
    </citation>
    <scope>NUCLEOTIDE SEQUENCE [LARGE SCALE GENOMIC DNA]</scope>
    <source>
        <strain evidence="1 2">ISC11</strain>
    </source>
</reference>
<dbReference type="AlphaFoldDB" id="A0A7G2IL60"/>
<evidence type="ECO:0000313" key="1">
    <source>
        <dbReference type="EMBL" id="CDL37133.1"/>
    </source>
</evidence>
<evidence type="ECO:0000313" key="2">
    <source>
        <dbReference type="Proteomes" id="UP000019194"/>
    </source>
</evidence>
<protein>
    <submittedName>
        <fullName evidence="1">Uncharacterized protein</fullName>
    </submittedName>
</protein>
<proteinExistence type="predicted"/>
<dbReference type="EMBL" id="CBWP010000021">
    <property type="protein sequence ID" value="CDL37133.1"/>
    <property type="molecule type" value="Genomic_DNA"/>
</dbReference>
<dbReference type="Proteomes" id="UP000019194">
    <property type="component" value="Unassembled WGS sequence"/>
</dbReference>
<organism evidence="1 2">
    <name type="scientific">Citrobacter freundii</name>
    <dbReference type="NCBI Taxonomy" id="546"/>
    <lineage>
        <taxon>Bacteria</taxon>
        <taxon>Pseudomonadati</taxon>
        <taxon>Pseudomonadota</taxon>
        <taxon>Gammaproteobacteria</taxon>
        <taxon>Enterobacterales</taxon>
        <taxon>Enterobacteriaceae</taxon>
        <taxon>Citrobacter</taxon>
        <taxon>Citrobacter freundii complex</taxon>
    </lineage>
</organism>
<comment type="caution">
    <text evidence="1">The sequence shown here is derived from an EMBL/GenBank/DDBJ whole genome shotgun (WGS) entry which is preliminary data.</text>
</comment>
<sequence>MEGCGMLSNDTMNEIRNAVKSPSDDVKIYHNGNKIVKIEFMEDYNEITN</sequence>
<accession>A0A7G2IL60</accession>
<name>A0A7G2IL60_CITFR</name>